<organism evidence="1 2">
    <name type="scientific">Dreissena polymorpha</name>
    <name type="common">Zebra mussel</name>
    <name type="synonym">Mytilus polymorpha</name>
    <dbReference type="NCBI Taxonomy" id="45954"/>
    <lineage>
        <taxon>Eukaryota</taxon>
        <taxon>Metazoa</taxon>
        <taxon>Spiralia</taxon>
        <taxon>Lophotrochozoa</taxon>
        <taxon>Mollusca</taxon>
        <taxon>Bivalvia</taxon>
        <taxon>Autobranchia</taxon>
        <taxon>Heteroconchia</taxon>
        <taxon>Euheterodonta</taxon>
        <taxon>Imparidentia</taxon>
        <taxon>Neoheterodontei</taxon>
        <taxon>Myida</taxon>
        <taxon>Dreissenoidea</taxon>
        <taxon>Dreissenidae</taxon>
        <taxon>Dreissena</taxon>
    </lineage>
</organism>
<accession>A0A9D4D1Y9</accession>
<reference evidence="1" key="1">
    <citation type="journal article" date="2019" name="bioRxiv">
        <title>The Genome of the Zebra Mussel, Dreissena polymorpha: A Resource for Invasive Species Research.</title>
        <authorList>
            <person name="McCartney M.A."/>
            <person name="Auch B."/>
            <person name="Kono T."/>
            <person name="Mallez S."/>
            <person name="Zhang Y."/>
            <person name="Obille A."/>
            <person name="Becker A."/>
            <person name="Abrahante J.E."/>
            <person name="Garbe J."/>
            <person name="Badalamenti J.P."/>
            <person name="Herman A."/>
            <person name="Mangelson H."/>
            <person name="Liachko I."/>
            <person name="Sullivan S."/>
            <person name="Sone E.D."/>
            <person name="Koren S."/>
            <person name="Silverstein K.A.T."/>
            <person name="Beckman K.B."/>
            <person name="Gohl D.M."/>
        </authorList>
    </citation>
    <scope>NUCLEOTIDE SEQUENCE</scope>
    <source>
        <strain evidence="1">Duluth1</strain>
        <tissue evidence="1">Whole animal</tissue>
    </source>
</reference>
<dbReference type="Proteomes" id="UP000828390">
    <property type="component" value="Unassembled WGS sequence"/>
</dbReference>
<protein>
    <submittedName>
        <fullName evidence="1">Uncharacterized protein</fullName>
    </submittedName>
</protein>
<evidence type="ECO:0000313" key="1">
    <source>
        <dbReference type="EMBL" id="KAH3736399.1"/>
    </source>
</evidence>
<dbReference type="AlphaFoldDB" id="A0A9D4D1Y9"/>
<evidence type="ECO:0000313" key="2">
    <source>
        <dbReference type="Proteomes" id="UP000828390"/>
    </source>
</evidence>
<keyword evidence="2" id="KW-1185">Reference proteome</keyword>
<comment type="caution">
    <text evidence="1">The sequence shown here is derived from an EMBL/GenBank/DDBJ whole genome shotgun (WGS) entry which is preliminary data.</text>
</comment>
<name>A0A9D4D1Y9_DREPO</name>
<reference evidence="1" key="2">
    <citation type="submission" date="2020-11" db="EMBL/GenBank/DDBJ databases">
        <authorList>
            <person name="McCartney M.A."/>
            <person name="Auch B."/>
            <person name="Kono T."/>
            <person name="Mallez S."/>
            <person name="Becker A."/>
            <person name="Gohl D.M."/>
            <person name="Silverstein K.A.T."/>
            <person name="Koren S."/>
            <person name="Bechman K.B."/>
            <person name="Herman A."/>
            <person name="Abrahante J.E."/>
            <person name="Garbe J."/>
        </authorList>
    </citation>
    <scope>NUCLEOTIDE SEQUENCE</scope>
    <source>
        <strain evidence="1">Duluth1</strain>
        <tissue evidence="1">Whole animal</tissue>
    </source>
</reference>
<dbReference type="EMBL" id="JAIWYP010000011">
    <property type="protein sequence ID" value="KAH3736399.1"/>
    <property type="molecule type" value="Genomic_DNA"/>
</dbReference>
<proteinExistence type="predicted"/>
<gene>
    <name evidence="1" type="ORF">DPMN_042962</name>
</gene>
<sequence>MESRTTIVLTLDGTEFGVFNRHVYRHGGRVRDDVADGPVARAALSVGAVTDRCGVHRDRDNVAVLGNTGRHMMPAKRKRVRESPE</sequence>